<reference evidence="2" key="1">
    <citation type="submission" date="2021-07" db="EMBL/GenBank/DDBJ databases">
        <authorList>
            <person name="Branca A.L. A."/>
        </authorList>
    </citation>
    <scope>NUCLEOTIDE SEQUENCE</scope>
</reference>
<dbReference type="AlphaFoldDB" id="A0A9W4N5M9"/>
<evidence type="ECO:0000313" key="2">
    <source>
        <dbReference type="EMBL" id="CAG8293442.1"/>
    </source>
</evidence>
<protein>
    <submittedName>
        <fullName evidence="2">Uncharacterized protein</fullName>
    </submittedName>
</protein>
<evidence type="ECO:0000256" key="1">
    <source>
        <dbReference type="SAM" id="SignalP"/>
    </source>
</evidence>
<proteinExistence type="predicted"/>
<organism evidence="2 3">
    <name type="scientific">Penicillium salamii</name>
    <dbReference type="NCBI Taxonomy" id="1612424"/>
    <lineage>
        <taxon>Eukaryota</taxon>
        <taxon>Fungi</taxon>
        <taxon>Dikarya</taxon>
        <taxon>Ascomycota</taxon>
        <taxon>Pezizomycotina</taxon>
        <taxon>Eurotiomycetes</taxon>
        <taxon>Eurotiomycetidae</taxon>
        <taxon>Eurotiales</taxon>
        <taxon>Aspergillaceae</taxon>
        <taxon>Penicillium</taxon>
    </lineage>
</organism>
<keyword evidence="1" id="KW-0732">Signal</keyword>
<dbReference type="Proteomes" id="UP001152592">
    <property type="component" value="Unassembled WGS sequence"/>
</dbReference>
<sequence length="210" mass="22236">MHLFIFFCLFIVESFVAGSYFAVIHDTDGEENCRVWSDSNHGCTGYSATFVKLKGKDCSRFISAGSDDDSMQVDLCGTEDGEHVAWVTVSKNGTVNFLNREGKTSSCTLGNGLQVPSNCSIGNTVSSQSSASISTRSQSLFTTTIGRSGSQSARCNQSSAPIYTSTSTNSAHLASISDAESTTESPLADQYPNLTYSPACTCSCKSAVVS</sequence>
<accession>A0A9W4N5M9</accession>
<feature type="chain" id="PRO_5040861663" evidence="1">
    <location>
        <begin position="19"/>
        <end position="210"/>
    </location>
</feature>
<dbReference type="OrthoDB" id="10264505at2759"/>
<name>A0A9W4N5M9_9EURO</name>
<gene>
    <name evidence="2" type="ORF">PSALAMII_LOCUS1672</name>
</gene>
<evidence type="ECO:0000313" key="3">
    <source>
        <dbReference type="Proteomes" id="UP001152592"/>
    </source>
</evidence>
<feature type="signal peptide" evidence="1">
    <location>
        <begin position="1"/>
        <end position="18"/>
    </location>
</feature>
<comment type="caution">
    <text evidence="2">The sequence shown here is derived from an EMBL/GenBank/DDBJ whole genome shotgun (WGS) entry which is preliminary data.</text>
</comment>
<dbReference type="EMBL" id="CAJVPD010000074">
    <property type="protein sequence ID" value="CAG8293442.1"/>
    <property type="molecule type" value="Genomic_DNA"/>
</dbReference>